<evidence type="ECO:0000313" key="2">
    <source>
        <dbReference type="EMBL" id="TMW65466.1"/>
    </source>
</evidence>
<dbReference type="EMBL" id="SPLM01000037">
    <property type="protein sequence ID" value="TMW65466.1"/>
    <property type="molecule type" value="Genomic_DNA"/>
</dbReference>
<name>A0A8K1CKU7_PYTOL</name>
<keyword evidence="1" id="KW-0472">Membrane</keyword>
<protein>
    <submittedName>
        <fullName evidence="2">Uncharacterized protein</fullName>
    </submittedName>
</protein>
<evidence type="ECO:0000256" key="1">
    <source>
        <dbReference type="SAM" id="Phobius"/>
    </source>
</evidence>
<keyword evidence="3" id="KW-1185">Reference proteome</keyword>
<dbReference type="AlphaFoldDB" id="A0A8K1CKU7"/>
<sequence>MSGPSGIPPPPARGGVNVGGGSSVGRAIFALVGGLGGAYYGFYLQSKYMEERRVNILVEMEARKRYEEEKAKALDA</sequence>
<dbReference type="Proteomes" id="UP000794436">
    <property type="component" value="Unassembled WGS sequence"/>
</dbReference>
<feature type="transmembrane region" description="Helical" evidence="1">
    <location>
        <begin position="24"/>
        <end position="43"/>
    </location>
</feature>
<organism evidence="2 3">
    <name type="scientific">Pythium oligandrum</name>
    <name type="common">Mycoparasitic fungus</name>
    <dbReference type="NCBI Taxonomy" id="41045"/>
    <lineage>
        <taxon>Eukaryota</taxon>
        <taxon>Sar</taxon>
        <taxon>Stramenopiles</taxon>
        <taxon>Oomycota</taxon>
        <taxon>Peronosporomycetes</taxon>
        <taxon>Pythiales</taxon>
        <taxon>Pythiaceae</taxon>
        <taxon>Pythium</taxon>
    </lineage>
</organism>
<reference evidence="2" key="1">
    <citation type="submission" date="2019-03" db="EMBL/GenBank/DDBJ databases">
        <title>Long read genome sequence of the mycoparasitic Pythium oligandrum ATCC 38472 isolated from sugarbeet rhizosphere.</title>
        <authorList>
            <person name="Gaulin E."/>
        </authorList>
    </citation>
    <scope>NUCLEOTIDE SEQUENCE</scope>
    <source>
        <strain evidence="2">ATCC 38472_TT</strain>
    </source>
</reference>
<keyword evidence="1" id="KW-0812">Transmembrane</keyword>
<gene>
    <name evidence="2" type="ORF">Poli38472_008108</name>
</gene>
<proteinExistence type="predicted"/>
<keyword evidence="1" id="KW-1133">Transmembrane helix</keyword>
<evidence type="ECO:0000313" key="3">
    <source>
        <dbReference type="Proteomes" id="UP000794436"/>
    </source>
</evidence>
<comment type="caution">
    <text evidence="2">The sequence shown here is derived from an EMBL/GenBank/DDBJ whole genome shotgun (WGS) entry which is preliminary data.</text>
</comment>
<accession>A0A8K1CKU7</accession>